<dbReference type="InterPro" id="IPR051212">
    <property type="entry name" value="Type-I_RE_S_subunit"/>
</dbReference>
<proteinExistence type="predicted"/>
<dbReference type="EMBL" id="JTDL01000139">
    <property type="protein sequence ID" value="KHL01736.1"/>
    <property type="molecule type" value="Genomic_DNA"/>
</dbReference>
<dbReference type="PANTHER" id="PTHR43140">
    <property type="entry name" value="TYPE-1 RESTRICTION ENZYME ECOKI SPECIFICITY PROTEIN"/>
    <property type="match status" value="1"/>
</dbReference>
<keyword evidence="2" id="KW-0238">DNA-binding</keyword>
<dbReference type="Proteomes" id="UP000030982">
    <property type="component" value="Unassembled WGS sequence"/>
</dbReference>
<evidence type="ECO:0000313" key="5">
    <source>
        <dbReference type="Proteomes" id="UP000030982"/>
    </source>
</evidence>
<keyword evidence="5" id="KW-1185">Reference proteome</keyword>
<feature type="coiled-coil region" evidence="3">
    <location>
        <begin position="232"/>
        <end position="263"/>
    </location>
</feature>
<dbReference type="STRING" id="1338436.LK10_14745"/>
<keyword evidence="3" id="KW-0175">Coiled coil</keyword>
<dbReference type="Gene3D" id="1.10.287.1120">
    <property type="entry name" value="Bipartite methylase S protein"/>
    <property type="match status" value="1"/>
</dbReference>
<dbReference type="InterPro" id="IPR044946">
    <property type="entry name" value="Restrct_endonuc_typeI_TRD_sf"/>
</dbReference>
<organism evidence="4 5">
    <name type="scientific">Sinomonas humi</name>
    <dbReference type="NCBI Taxonomy" id="1338436"/>
    <lineage>
        <taxon>Bacteria</taxon>
        <taxon>Bacillati</taxon>
        <taxon>Actinomycetota</taxon>
        <taxon>Actinomycetes</taxon>
        <taxon>Micrococcales</taxon>
        <taxon>Micrococcaceae</taxon>
        <taxon>Sinomonas</taxon>
    </lineage>
</organism>
<evidence type="ECO:0000313" key="4">
    <source>
        <dbReference type="EMBL" id="KHL01736.1"/>
    </source>
</evidence>
<keyword evidence="1" id="KW-0680">Restriction system</keyword>
<dbReference type="SUPFAM" id="SSF116734">
    <property type="entry name" value="DNA methylase specificity domain"/>
    <property type="match status" value="2"/>
</dbReference>
<dbReference type="GO" id="GO:0009307">
    <property type="term" value="P:DNA restriction-modification system"/>
    <property type="evidence" value="ECO:0007669"/>
    <property type="project" value="UniProtKB-KW"/>
</dbReference>
<dbReference type="AlphaFoldDB" id="A0A0B2AIR4"/>
<name>A0A0B2AIR4_9MICC</name>
<gene>
    <name evidence="4" type="ORF">LK10_14745</name>
</gene>
<evidence type="ECO:0000256" key="3">
    <source>
        <dbReference type="SAM" id="Coils"/>
    </source>
</evidence>
<dbReference type="Gene3D" id="3.90.220.20">
    <property type="entry name" value="DNA methylase specificity domains"/>
    <property type="match status" value="2"/>
</dbReference>
<evidence type="ECO:0000256" key="2">
    <source>
        <dbReference type="ARBA" id="ARBA00023125"/>
    </source>
</evidence>
<comment type="caution">
    <text evidence="4">The sequence shown here is derived from an EMBL/GenBank/DDBJ whole genome shotgun (WGS) entry which is preliminary data.</text>
</comment>
<accession>A0A0B2AIR4</accession>
<dbReference type="PANTHER" id="PTHR43140:SF1">
    <property type="entry name" value="TYPE I RESTRICTION ENZYME ECOKI SPECIFICITY SUBUNIT"/>
    <property type="match status" value="1"/>
</dbReference>
<evidence type="ECO:0008006" key="6">
    <source>
        <dbReference type="Google" id="ProtNLM"/>
    </source>
</evidence>
<reference evidence="4 5" key="1">
    <citation type="submission" date="2014-09" db="EMBL/GenBank/DDBJ databases">
        <title>Genome sequence of Sinomonas sp. MUSC 117.</title>
        <authorList>
            <person name="Lee L.-H."/>
        </authorList>
    </citation>
    <scope>NUCLEOTIDE SEQUENCE [LARGE SCALE GENOMIC DNA]</scope>
    <source>
        <strain evidence="4 5">MUSC 117</strain>
    </source>
</reference>
<sequence length="274" mass="30338">MVDTADLRSLPFPLPPLSDQRAITNYLDHETALIDDLIEKQNALIERLRERREHTIANAVTPTHASEDQFVSIKRTLRRVDQGISPDTSTGDDSAEFWVLKTGASNRGGFDELESKPVPAEVDIPSGIEVQRGDLIASRASGSPDLVGSVAMVGTISRRLILSDKNFRLVPKPSTLPRYLYWSLNSLSYRSQVRLAISGADGLANNLPLSSLRRIRVWLPSFDEQRAIADHLDRETAKIDELIAKVERHIELAKERRSALITEAVTGQIDVGAA</sequence>
<protein>
    <recommendedName>
        <fullName evidence="6">Type I restriction modification DNA specificity domain-containing protein</fullName>
    </recommendedName>
</protein>
<evidence type="ECO:0000256" key="1">
    <source>
        <dbReference type="ARBA" id="ARBA00022747"/>
    </source>
</evidence>
<dbReference type="GO" id="GO:0003677">
    <property type="term" value="F:DNA binding"/>
    <property type="evidence" value="ECO:0007669"/>
    <property type="project" value="UniProtKB-KW"/>
</dbReference>